<dbReference type="InterPro" id="IPR011990">
    <property type="entry name" value="TPR-like_helical_dom_sf"/>
</dbReference>
<gene>
    <name evidence="3" type="ORF">J5N97_026753</name>
</gene>
<dbReference type="Proteomes" id="UP001085076">
    <property type="component" value="Miscellaneous, Linkage group lg08"/>
</dbReference>
<organism evidence="3 4">
    <name type="scientific">Dioscorea zingiberensis</name>
    <dbReference type="NCBI Taxonomy" id="325984"/>
    <lineage>
        <taxon>Eukaryota</taxon>
        <taxon>Viridiplantae</taxon>
        <taxon>Streptophyta</taxon>
        <taxon>Embryophyta</taxon>
        <taxon>Tracheophyta</taxon>
        <taxon>Spermatophyta</taxon>
        <taxon>Magnoliopsida</taxon>
        <taxon>Liliopsida</taxon>
        <taxon>Dioscoreales</taxon>
        <taxon>Dioscoreaceae</taxon>
        <taxon>Dioscorea</taxon>
    </lineage>
</organism>
<dbReference type="FunFam" id="1.25.40.10:FF:000090">
    <property type="entry name" value="Pentatricopeptide repeat-containing protein, chloroplastic"/>
    <property type="match status" value="1"/>
</dbReference>
<dbReference type="GO" id="GO:0009451">
    <property type="term" value="P:RNA modification"/>
    <property type="evidence" value="ECO:0007669"/>
    <property type="project" value="InterPro"/>
</dbReference>
<reference evidence="3" key="1">
    <citation type="submission" date="2021-03" db="EMBL/GenBank/DDBJ databases">
        <authorList>
            <person name="Li Z."/>
            <person name="Yang C."/>
        </authorList>
    </citation>
    <scope>NUCLEOTIDE SEQUENCE</scope>
    <source>
        <strain evidence="3">Dzin_1.0</strain>
        <tissue evidence="3">Leaf</tissue>
    </source>
</reference>
<evidence type="ECO:0000313" key="3">
    <source>
        <dbReference type="EMBL" id="KAJ0965615.1"/>
    </source>
</evidence>
<protein>
    <recommendedName>
        <fullName evidence="5">Pentatricopeptide repeat-containing protein</fullName>
    </recommendedName>
</protein>
<feature type="repeat" description="PPR" evidence="2">
    <location>
        <begin position="323"/>
        <end position="357"/>
    </location>
</feature>
<dbReference type="Pfam" id="PF20431">
    <property type="entry name" value="E_motif"/>
    <property type="match status" value="1"/>
</dbReference>
<dbReference type="InterPro" id="IPR002885">
    <property type="entry name" value="PPR_rpt"/>
</dbReference>
<dbReference type="Gene3D" id="1.25.40.10">
    <property type="entry name" value="Tetratricopeptide repeat domain"/>
    <property type="match status" value="4"/>
</dbReference>
<dbReference type="AlphaFoldDB" id="A0A9D5C301"/>
<feature type="repeat" description="PPR" evidence="2">
    <location>
        <begin position="20"/>
        <end position="54"/>
    </location>
</feature>
<evidence type="ECO:0000256" key="2">
    <source>
        <dbReference type="PROSITE-ProRule" id="PRU00708"/>
    </source>
</evidence>
<dbReference type="FunFam" id="1.25.40.10:FF:000344">
    <property type="entry name" value="Pentatricopeptide repeat-containing protein"/>
    <property type="match status" value="1"/>
</dbReference>
<keyword evidence="1" id="KW-0677">Repeat</keyword>
<proteinExistence type="predicted"/>
<dbReference type="InterPro" id="IPR046960">
    <property type="entry name" value="PPR_At4g14850-like_plant"/>
</dbReference>
<dbReference type="Pfam" id="PF01535">
    <property type="entry name" value="PPR"/>
    <property type="match status" value="5"/>
</dbReference>
<dbReference type="NCBIfam" id="TIGR00756">
    <property type="entry name" value="PPR"/>
    <property type="match status" value="8"/>
</dbReference>
<evidence type="ECO:0008006" key="5">
    <source>
        <dbReference type="Google" id="ProtNLM"/>
    </source>
</evidence>
<dbReference type="Pfam" id="PF13041">
    <property type="entry name" value="PPR_2"/>
    <property type="match status" value="2"/>
</dbReference>
<evidence type="ECO:0000256" key="1">
    <source>
        <dbReference type="ARBA" id="ARBA00022737"/>
    </source>
</evidence>
<feature type="repeat" description="PPR" evidence="2">
    <location>
        <begin position="462"/>
        <end position="497"/>
    </location>
</feature>
<dbReference type="InterPro" id="IPR046848">
    <property type="entry name" value="E_motif"/>
</dbReference>
<feature type="repeat" description="PPR" evidence="2">
    <location>
        <begin position="427"/>
        <end position="461"/>
    </location>
</feature>
<dbReference type="PROSITE" id="PS51375">
    <property type="entry name" value="PPR"/>
    <property type="match status" value="6"/>
</dbReference>
<feature type="repeat" description="PPR" evidence="2">
    <location>
        <begin position="223"/>
        <end position="257"/>
    </location>
</feature>
<sequence>MQVLQRCFSSRVVSKFSASSQLEWNSAIKAQIDAGFFDAALSLFSSMRASGTRPDHFTFPLVNSAVSSLRERFSIGEAIHSLGIRMGFQNDVFFCNTMMDVYVKYGCIVSARCLFDEMCQRDVVSWTCLVSGYALTGTVHESFQLFSEMRMVGTEPNEVTVAVLLRACAVEKNTVGGRELYGFVIKRGFESNELVQNAILTMFSKAGYLRDMETFSRRIEKRNAVSWNIIMSGYSLFGDLHKVVDCFENMRSESISPSNEMITLVISAFSKSGNLLHGQKVHAYAEKSGFIDIVCKSSLIDFYAKCGELSSSARLFEESKANNINVWSTMMLGFIQNEKFMEAIHLFQRMQHDGFVANADNLRAAVIACTHQGMSRDGKVVHGYLIRNKLGINGDVESLETSILNMYMKCGCLVSARRCFDHIIVKDIVAWSSMLEGYAIHGLGVEALTLFNQMQDEGVKPNTITFLSLLTACSHSGLVTEGHEVFDLMTQEYGIKPTLKHYTCMVDILGRSGKLKEAVEVIHNMSTDPDARIWGALLASCRIYSDWKLASYAAQRVLELEPDNVGYHVVLSNIHSGDEKWDESEKIWKLMSEKEIKKNPGWSGIEVKQSPEAR</sequence>
<accession>A0A9D5C301</accession>
<keyword evidence="4" id="KW-1185">Reference proteome</keyword>
<feature type="repeat" description="PPR" evidence="2">
    <location>
        <begin position="122"/>
        <end position="156"/>
    </location>
</feature>
<comment type="caution">
    <text evidence="3">The sequence shown here is derived from an EMBL/GenBank/DDBJ whole genome shotgun (WGS) entry which is preliminary data.</text>
</comment>
<name>A0A9D5C301_9LILI</name>
<dbReference type="PANTHER" id="PTHR47926:SF342">
    <property type="entry name" value="TETRATRICOPEPTIDE-LIKE HELICAL DOMAIN-CONTAINING PROTEIN-RELATED"/>
    <property type="match status" value="1"/>
</dbReference>
<dbReference type="EMBL" id="JAGGNH010000008">
    <property type="protein sequence ID" value="KAJ0965615.1"/>
    <property type="molecule type" value="Genomic_DNA"/>
</dbReference>
<dbReference type="GO" id="GO:0003723">
    <property type="term" value="F:RNA binding"/>
    <property type="evidence" value="ECO:0007669"/>
    <property type="project" value="InterPro"/>
</dbReference>
<dbReference type="PANTHER" id="PTHR47926">
    <property type="entry name" value="PENTATRICOPEPTIDE REPEAT-CONTAINING PROTEIN"/>
    <property type="match status" value="1"/>
</dbReference>
<evidence type="ECO:0000313" key="4">
    <source>
        <dbReference type="Proteomes" id="UP001085076"/>
    </source>
</evidence>
<reference evidence="3" key="2">
    <citation type="journal article" date="2022" name="Hortic Res">
        <title>The genome of Dioscorea zingiberensis sheds light on the biosynthesis, origin and evolution of the medicinally important diosgenin saponins.</title>
        <authorList>
            <person name="Li Y."/>
            <person name="Tan C."/>
            <person name="Li Z."/>
            <person name="Guo J."/>
            <person name="Li S."/>
            <person name="Chen X."/>
            <person name="Wang C."/>
            <person name="Dai X."/>
            <person name="Yang H."/>
            <person name="Song W."/>
            <person name="Hou L."/>
            <person name="Xu J."/>
            <person name="Tong Z."/>
            <person name="Xu A."/>
            <person name="Yuan X."/>
            <person name="Wang W."/>
            <person name="Yang Q."/>
            <person name="Chen L."/>
            <person name="Sun Z."/>
            <person name="Wang K."/>
            <person name="Pan B."/>
            <person name="Chen J."/>
            <person name="Bao Y."/>
            <person name="Liu F."/>
            <person name="Qi X."/>
            <person name="Gang D.R."/>
            <person name="Wen J."/>
            <person name="Li J."/>
        </authorList>
    </citation>
    <scope>NUCLEOTIDE SEQUENCE</scope>
    <source>
        <strain evidence="3">Dzin_1.0</strain>
    </source>
</reference>
<dbReference type="OrthoDB" id="185373at2759"/>